<dbReference type="SUPFAM" id="SSF55486">
    <property type="entry name" value="Metalloproteases ('zincins'), catalytic domain"/>
    <property type="match status" value="1"/>
</dbReference>
<dbReference type="Gene3D" id="2.60.120.1060">
    <property type="entry name" value="NPCBM/NEW2 domain"/>
    <property type="match status" value="1"/>
</dbReference>
<dbReference type="RefSeq" id="WP_169453765.1">
    <property type="nucleotide sequence ID" value="NZ_CP051774.1"/>
</dbReference>
<evidence type="ECO:0000313" key="4">
    <source>
        <dbReference type="Proteomes" id="UP000501812"/>
    </source>
</evidence>
<keyword evidence="3" id="KW-0378">Hydrolase</keyword>
<keyword evidence="1" id="KW-0732">Signal</keyword>
<organism evidence="3 4">
    <name type="scientific">Luteolibacter luteus</name>
    <dbReference type="NCBI Taxonomy" id="2728835"/>
    <lineage>
        <taxon>Bacteria</taxon>
        <taxon>Pseudomonadati</taxon>
        <taxon>Verrucomicrobiota</taxon>
        <taxon>Verrucomicrobiia</taxon>
        <taxon>Verrucomicrobiales</taxon>
        <taxon>Verrucomicrobiaceae</taxon>
        <taxon>Luteolibacter</taxon>
    </lineage>
</organism>
<dbReference type="AlphaFoldDB" id="A0A858RFT1"/>
<protein>
    <submittedName>
        <fullName evidence="3">Glycosyl hydrolase</fullName>
    </submittedName>
</protein>
<name>A0A858RFT1_9BACT</name>
<feature type="domain" description="Glycosyl hydrolase family 98 putative carbohydrate-binding module" evidence="2">
    <location>
        <begin position="466"/>
        <end position="605"/>
    </location>
</feature>
<dbReference type="Pfam" id="PF08305">
    <property type="entry name" value="NPCBM"/>
    <property type="match status" value="1"/>
</dbReference>
<dbReference type="InterPro" id="IPR008979">
    <property type="entry name" value="Galactose-bd-like_sf"/>
</dbReference>
<proteinExistence type="predicted"/>
<dbReference type="InterPro" id="IPR038637">
    <property type="entry name" value="NPCBM_sf"/>
</dbReference>
<dbReference type="EMBL" id="CP051774">
    <property type="protein sequence ID" value="QJE95451.1"/>
    <property type="molecule type" value="Genomic_DNA"/>
</dbReference>
<dbReference type="InterPro" id="IPR013222">
    <property type="entry name" value="Glyco_hyd_98_carb-bd"/>
</dbReference>
<evidence type="ECO:0000313" key="3">
    <source>
        <dbReference type="EMBL" id="QJE95451.1"/>
    </source>
</evidence>
<gene>
    <name evidence="3" type="ORF">HHL09_06535</name>
</gene>
<keyword evidence="4" id="KW-1185">Reference proteome</keyword>
<feature type="signal peptide" evidence="1">
    <location>
        <begin position="1"/>
        <end position="20"/>
    </location>
</feature>
<feature type="chain" id="PRO_5032817930" evidence="1">
    <location>
        <begin position="21"/>
        <end position="605"/>
    </location>
</feature>
<dbReference type="GO" id="GO:0016787">
    <property type="term" value="F:hydrolase activity"/>
    <property type="evidence" value="ECO:0007669"/>
    <property type="project" value="UniProtKB-KW"/>
</dbReference>
<dbReference type="Proteomes" id="UP000501812">
    <property type="component" value="Chromosome"/>
</dbReference>
<dbReference type="SUPFAM" id="SSF49785">
    <property type="entry name" value="Galactose-binding domain-like"/>
    <property type="match status" value="1"/>
</dbReference>
<sequence>MKLTLRAALLAPAFFAPLMASPQEEIATKVPQAKAILEAWQSKEPVKAEKKVHIVYWSPSDREPAPQHRERLGAIMEDIRDFYAKEMKTLGFGPLTIRLDYADDGKMKVHEVKSRLPYEKFEVQSGAQIRTECLPVLRAAGIDPEKETIVIFCNMSNWDPEKRTINQNSPYYAGGTNRSGTAWQVDSPILNLDSLSKKEPRVRDKQYGDISIGRYNSIFIGGVCHELGHALGLPHNEARPDEAAAFGTALMGSGNRTYGENLRGEGKGSFLGLTHGLKLASHPIFCGSVKGIDLRPNGELHDVKIENKGKSFTFTGKVTADPAPYAVLGYMDPDGGGDYDATSCTAIPDKDGNFTLEANALEAGKSGVFRVVIMQVNGAASSFAGATTPFAYPYLVAADGSVDLSATQARMQLKPLTDAVAKNDNAAIAKALADLEALKPEPLVLETARVLAGSLSATPGPVPSEAKGDTCHLADAQPLSAKVGYGRAVFNRLPEDGLLFSCASRLFPRGIYAHAPAKHIWSLDGKWKTFTAHAGLPDGRDGGSCVFVVKGDGKELSRSKTTEGGQLVSMALSVEGVKQLELTVEDAGDGIGSDWGCWFDPAVSR</sequence>
<dbReference type="KEGG" id="luo:HHL09_06535"/>
<evidence type="ECO:0000256" key="1">
    <source>
        <dbReference type="SAM" id="SignalP"/>
    </source>
</evidence>
<dbReference type="SMART" id="SM00776">
    <property type="entry name" value="NPCBM"/>
    <property type="match status" value="1"/>
</dbReference>
<evidence type="ECO:0000259" key="2">
    <source>
        <dbReference type="SMART" id="SM00776"/>
    </source>
</evidence>
<reference evidence="3 4" key="1">
    <citation type="submission" date="2020-04" db="EMBL/GenBank/DDBJ databases">
        <title>Luteolibacter sp. G-1-1-1 isolated from soil.</title>
        <authorList>
            <person name="Dahal R.H."/>
        </authorList>
    </citation>
    <scope>NUCLEOTIDE SEQUENCE [LARGE SCALE GENOMIC DNA]</scope>
    <source>
        <strain evidence="3 4">G-1-1-1</strain>
    </source>
</reference>
<accession>A0A858RFT1</accession>